<proteinExistence type="predicted"/>
<keyword evidence="4" id="KW-1185">Reference proteome</keyword>
<feature type="region of interest" description="Disordered" evidence="1">
    <location>
        <begin position="1"/>
        <end position="20"/>
    </location>
</feature>
<comment type="caution">
    <text evidence="3">The sequence shown here is derived from an EMBL/GenBank/DDBJ whole genome shotgun (WGS) entry which is preliminary data.</text>
</comment>
<organism evidence="3 4">
    <name type="scientific">Kitasatospora aureofaciens</name>
    <name type="common">Streptomyces aureofaciens</name>
    <dbReference type="NCBI Taxonomy" id="1894"/>
    <lineage>
        <taxon>Bacteria</taxon>
        <taxon>Bacillati</taxon>
        <taxon>Actinomycetota</taxon>
        <taxon>Actinomycetes</taxon>
        <taxon>Kitasatosporales</taxon>
        <taxon>Streptomycetaceae</taxon>
        <taxon>Kitasatospora</taxon>
    </lineage>
</organism>
<keyword evidence="2" id="KW-1133">Transmembrane helix</keyword>
<keyword evidence="2" id="KW-0812">Transmembrane</keyword>
<evidence type="ECO:0000256" key="2">
    <source>
        <dbReference type="SAM" id="Phobius"/>
    </source>
</evidence>
<feature type="transmembrane region" description="Helical" evidence="2">
    <location>
        <begin position="77"/>
        <end position="99"/>
    </location>
</feature>
<dbReference type="EMBL" id="JPRF03000028">
    <property type="protein sequence ID" value="OEV36304.1"/>
    <property type="molecule type" value="Genomic_DNA"/>
</dbReference>
<feature type="transmembrane region" description="Helical" evidence="2">
    <location>
        <begin position="32"/>
        <end position="56"/>
    </location>
</feature>
<reference evidence="3" key="1">
    <citation type="submission" date="2016-08" db="EMBL/GenBank/DDBJ databases">
        <title>Sequencing, Assembly and Comparative Genomics of S. aureofaciens ATCC 10762.</title>
        <authorList>
            <person name="Gradnigo J.S."/>
            <person name="Johnson N."/>
            <person name="Somerville G.A."/>
        </authorList>
    </citation>
    <scope>NUCLEOTIDE SEQUENCE [LARGE SCALE GENOMIC DNA]</scope>
    <source>
        <strain evidence="3">ATCC 10762</strain>
    </source>
</reference>
<evidence type="ECO:0000313" key="3">
    <source>
        <dbReference type="EMBL" id="OEV36304.1"/>
    </source>
</evidence>
<evidence type="ECO:0000256" key="1">
    <source>
        <dbReference type="SAM" id="MobiDB-lite"/>
    </source>
</evidence>
<protein>
    <submittedName>
        <fullName evidence="3">Uncharacterized protein</fullName>
    </submittedName>
</protein>
<accession>A0A1E7N6N1</accession>
<feature type="transmembrane region" description="Helical" evidence="2">
    <location>
        <begin position="119"/>
        <end position="142"/>
    </location>
</feature>
<dbReference type="Proteomes" id="UP000037395">
    <property type="component" value="Unassembled WGS sequence"/>
</dbReference>
<sequence length="154" mass="15073">MSTVTYLQKQSPAEESAVPAPAGGGPALPAALALPATLVGAAALVAVGSLWSLWYLPFAVGLPVGAVTAVRGLRARTAVLVAAVAAVAGWGTPLLWRVASGDAVAGTARTVAALAGLPALASLVVAVTLLIGLVQALLGVWLGRTAAAALRPGR</sequence>
<name>A0A1E7N6N1_KITAU</name>
<keyword evidence="2" id="KW-0472">Membrane</keyword>
<dbReference type="AlphaFoldDB" id="A0A1E7N6N1"/>
<feature type="compositionally biased region" description="Polar residues" evidence="1">
    <location>
        <begin position="1"/>
        <end position="13"/>
    </location>
</feature>
<evidence type="ECO:0000313" key="4">
    <source>
        <dbReference type="Proteomes" id="UP000037395"/>
    </source>
</evidence>
<gene>
    <name evidence="3" type="ORF">HS99_0030320</name>
</gene>